<evidence type="ECO:0000313" key="3">
    <source>
        <dbReference type="Proteomes" id="UP000887116"/>
    </source>
</evidence>
<dbReference type="OrthoDB" id="6465507at2759"/>
<feature type="chain" id="PRO_5036467944" evidence="1">
    <location>
        <begin position="18"/>
        <end position="72"/>
    </location>
</feature>
<accession>A0A8X6FI09</accession>
<dbReference type="EMBL" id="BMAO01012340">
    <property type="protein sequence ID" value="GFQ80693.1"/>
    <property type="molecule type" value="Genomic_DNA"/>
</dbReference>
<evidence type="ECO:0000256" key="1">
    <source>
        <dbReference type="SAM" id="SignalP"/>
    </source>
</evidence>
<protein>
    <submittedName>
        <fullName evidence="2">Uncharacterized protein</fullName>
    </submittedName>
</protein>
<name>A0A8X6FI09_TRICU</name>
<comment type="caution">
    <text evidence="2">The sequence shown here is derived from an EMBL/GenBank/DDBJ whole genome shotgun (WGS) entry which is preliminary data.</text>
</comment>
<dbReference type="AlphaFoldDB" id="A0A8X6FI09"/>
<sequence length="72" mass="8283">MRIILSILLLILLVVSSDRGIEEKVFCNQSLMKAMEYIDDKAPPKFKDAHLKCMESKDKENLNDLDVQCGKR</sequence>
<organism evidence="2 3">
    <name type="scientific">Trichonephila clavata</name>
    <name type="common">Joro spider</name>
    <name type="synonym">Nephila clavata</name>
    <dbReference type="NCBI Taxonomy" id="2740835"/>
    <lineage>
        <taxon>Eukaryota</taxon>
        <taxon>Metazoa</taxon>
        <taxon>Ecdysozoa</taxon>
        <taxon>Arthropoda</taxon>
        <taxon>Chelicerata</taxon>
        <taxon>Arachnida</taxon>
        <taxon>Araneae</taxon>
        <taxon>Araneomorphae</taxon>
        <taxon>Entelegynae</taxon>
        <taxon>Araneoidea</taxon>
        <taxon>Nephilidae</taxon>
        <taxon>Trichonephila</taxon>
    </lineage>
</organism>
<feature type="signal peptide" evidence="1">
    <location>
        <begin position="1"/>
        <end position="17"/>
    </location>
</feature>
<dbReference type="Proteomes" id="UP000887116">
    <property type="component" value="Unassembled WGS sequence"/>
</dbReference>
<keyword evidence="3" id="KW-1185">Reference proteome</keyword>
<reference evidence="2" key="1">
    <citation type="submission" date="2020-07" db="EMBL/GenBank/DDBJ databases">
        <title>Multicomponent nature underlies the extraordinary mechanical properties of spider dragline silk.</title>
        <authorList>
            <person name="Kono N."/>
            <person name="Nakamura H."/>
            <person name="Mori M."/>
            <person name="Yoshida Y."/>
            <person name="Ohtoshi R."/>
            <person name="Malay A.D."/>
            <person name="Moran D.A.P."/>
            <person name="Tomita M."/>
            <person name="Numata K."/>
            <person name="Arakawa K."/>
        </authorList>
    </citation>
    <scope>NUCLEOTIDE SEQUENCE</scope>
</reference>
<keyword evidence="1" id="KW-0732">Signal</keyword>
<gene>
    <name evidence="2" type="ORF">TNCT_378861</name>
</gene>
<proteinExistence type="predicted"/>
<feature type="non-terminal residue" evidence="2">
    <location>
        <position position="72"/>
    </location>
</feature>
<evidence type="ECO:0000313" key="2">
    <source>
        <dbReference type="EMBL" id="GFQ80693.1"/>
    </source>
</evidence>